<dbReference type="GO" id="GO:0043565">
    <property type="term" value="F:sequence-specific DNA binding"/>
    <property type="evidence" value="ECO:0007669"/>
    <property type="project" value="InterPro"/>
</dbReference>
<keyword evidence="2" id="KW-0804">Transcription</keyword>
<dbReference type="PANTHER" id="PTHR47893:SF1">
    <property type="entry name" value="REGULATORY PROTEIN PCHR"/>
    <property type="match status" value="1"/>
</dbReference>
<dbReference type="Proteomes" id="UP001076655">
    <property type="component" value="Unassembled WGS sequence"/>
</dbReference>
<proteinExistence type="predicted"/>
<dbReference type="Gene3D" id="1.10.10.60">
    <property type="entry name" value="Homeodomain-like"/>
    <property type="match status" value="1"/>
</dbReference>
<sequence>MTENASLSCIPPLHKQVAEYHFRDKILLRQGIMSVSDDIALEERYDAGLKLIVVHSGRVHSESTGGQQIMIDSPAVFIAAGSDNYILQNRFKAGVPLHYTLLQLSPDWLEQQQILLPAVFGSGQALSLRHIALGGRIAACAGQLFDSTVQDALKPLYYAGKAGEFAALCLQQVITAPAAAHKPLSRREISGLQRAEEILRDEMENPPCLEQLALRTGLNSRKLTQGFRQRHGQSVYGWLQELRLQTAWQMLTTQGEAISAVAYHVGYTPAHFSVVFRKRFGLVPGEVRKRHFCN</sequence>
<name>A0A9Q4CPB1_MORMO</name>
<gene>
    <name evidence="4" type="ORF">N0392_14675</name>
</gene>
<dbReference type="SUPFAM" id="SSF46689">
    <property type="entry name" value="Homeodomain-like"/>
    <property type="match status" value="2"/>
</dbReference>
<comment type="caution">
    <text evidence="4">The sequence shown here is derived from an EMBL/GenBank/DDBJ whole genome shotgun (WGS) entry which is preliminary data.</text>
</comment>
<evidence type="ECO:0000256" key="2">
    <source>
        <dbReference type="ARBA" id="ARBA00023163"/>
    </source>
</evidence>
<dbReference type="PROSITE" id="PS01124">
    <property type="entry name" value="HTH_ARAC_FAMILY_2"/>
    <property type="match status" value="1"/>
</dbReference>
<dbReference type="Pfam" id="PF12833">
    <property type="entry name" value="HTH_18"/>
    <property type="match status" value="1"/>
</dbReference>
<organism evidence="4 5">
    <name type="scientific">Morganella morganii</name>
    <name type="common">Proteus morganii</name>
    <dbReference type="NCBI Taxonomy" id="582"/>
    <lineage>
        <taxon>Bacteria</taxon>
        <taxon>Pseudomonadati</taxon>
        <taxon>Pseudomonadota</taxon>
        <taxon>Gammaproteobacteria</taxon>
        <taxon>Enterobacterales</taxon>
        <taxon>Morganellaceae</taxon>
        <taxon>Morganella</taxon>
    </lineage>
</organism>
<reference evidence="4" key="1">
    <citation type="submission" date="2022-08" db="EMBL/GenBank/DDBJ databases">
        <authorList>
            <person name="Dale J.L."/>
        </authorList>
    </citation>
    <scope>NUCLEOTIDE SEQUENCE</scope>
    <source>
        <strain evidence="4">2022EL-00758</strain>
    </source>
</reference>
<dbReference type="InterPro" id="IPR053142">
    <property type="entry name" value="PchR_regulatory_protein"/>
</dbReference>
<accession>A0A9Q4CPB1</accession>
<dbReference type="RefSeq" id="WP_260249442.1">
    <property type="nucleotide sequence ID" value="NZ_JALMEJ010000006.1"/>
</dbReference>
<dbReference type="InterPro" id="IPR009057">
    <property type="entry name" value="Homeodomain-like_sf"/>
</dbReference>
<evidence type="ECO:0000256" key="1">
    <source>
        <dbReference type="ARBA" id="ARBA00023015"/>
    </source>
</evidence>
<protein>
    <submittedName>
        <fullName evidence="4">AraC family transcriptional regulator</fullName>
    </submittedName>
</protein>
<evidence type="ECO:0000259" key="3">
    <source>
        <dbReference type="PROSITE" id="PS01124"/>
    </source>
</evidence>
<dbReference type="AlphaFoldDB" id="A0A9Q4CPB1"/>
<evidence type="ECO:0000313" key="4">
    <source>
        <dbReference type="EMBL" id="MCY0790925.1"/>
    </source>
</evidence>
<feature type="domain" description="HTH araC/xylS-type" evidence="3">
    <location>
        <begin position="193"/>
        <end position="290"/>
    </location>
</feature>
<evidence type="ECO:0000313" key="5">
    <source>
        <dbReference type="Proteomes" id="UP001076655"/>
    </source>
</evidence>
<keyword evidence="1" id="KW-0805">Transcription regulation</keyword>
<dbReference type="InterPro" id="IPR018060">
    <property type="entry name" value="HTH_AraC"/>
</dbReference>
<dbReference type="SMART" id="SM00342">
    <property type="entry name" value="HTH_ARAC"/>
    <property type="match status" value="1"/>
</dbReference>
<dbReference type="EMBL" id="JAPNMI010000008">
    <property type="protein sequence ID" value="MCY0790925.1"/>
    <property type="molecule type" value="Genomic_DNA"/>
</dbReference>
<dbReference type="GO" id="GO:0003700">
    <property type="term" value="F:DNA-binding transcription factor activity"/>
    <property type="evidence" value="ECO:0007669"/>
    <property type="project" value="InterPro"/>
</dbReference>
<dbReference type="PANTHER" id="PTHR47893">
    <property type="entry name" value="REGULATORY PROTEIN PCHR"/>
    <property type="match status" value="1"/>
</dbReference>